<proteinExistence type="inferred from homology"/>
<dbReference type="Pfam" id="PF00216">
    <property type="entry name" value="Bac_DNA_binding"/>
    <property type="match status" value="1"/>
</dbReference>
<dbReference type="NCBIfam" id="NF001222">
    <property type="entry name" value="PRK00199.1"/>
    <property type="match status" value="1"/>
</dbReference>
<keyword evidence="2" id="KW-0238">DNA-binding</keyword>
<evidence type="ECO:0000256" key="2">
    <source>
        <dbReference type="ARBA" id="ARBA00023125"/>
    </source>
</evidence>
<dbReference type="PRINTS" id="PR01727">
    <property type="entry name" value="DNABINDINGHU"/>
</dbReference>
<dbReference type="GO" id="GO:0030527">
    <property type="term" value="F:structural constituent of chromatin"/>
    <property type="evidence" value="ECO:0007669"/>
    <property type="project" value="InterPro"/>
</dbReference>
<dbReference type="InterPro" id="IPR010992">
    <property type="entry name" value="IHF-like_DNA-bd_dom_sf"/>
</dbReference>
<dbReference type="Proteomes" id="UP000249396">
    <property type="component" value="Unassembled WGS sequence"/>
</dbReference>
<dbReference type="InterPro" id="IPR000119">
    <property type="entry name" value="Hist_DNA-bd"/>
</dbReference>
<protein>
    <submittedName>
        <fullName evidence="4">Integration host factor subunit beta</fullName>
    </submittedName>
</protein>
<dbReference type="SUPFAM" id="SSF47729">
    <property type="entry name" value="IHF-like DNA-binding proteins"/>
    <property type="match status" value="1"/>
</dbReference>
<dbReference type="EMBL" id="QJPH01000395">
    <property type="protein sequence ID" value="PZN75207.1"/>
    <property type="molecule type" value="Genomic_DNA"/>
</dbReference>
<evidence type="ECO:0000256" key="1">
    <source>
        <dbReference type="ARBA" id="ARBA00010529"/>
    </source>
</evidence>
<organism evidence="4 5">
    <name type="scientific">Candidatus Methylumidiphilus alinenensis</name>
    <dbReference type="NCBI Taxonomy" id="2202197"/>
    <lineage>
        <taxon>Bacteria</taxon>
        <taxon>Pseudomonadati</taxon>
        <taxon>Pseudomonadota</taxon>
        <taxon>Gammaproteobacteria</taxon>
        <taxon>Methylococcales</taxon>
        <taxon>Candidatus Methylumidiphilus</taxon>
    </lineage>
</organism>
<dbReference type="CDD" id="cd13836">
    <property type="entry name" value="IHF_B"/>
    <property type="match status" value="1"/>
</dbReference>
<gene>
    <name evidence="4" type="ORF">DM484_19370</name>
</gene>
<dbReference type="SMART" id="SM00411">
    <property type="entry name" value="BHL"/>
    <property type="match status" value="1"/>
</dbReference>
<sequence length="93" mass="10110">MNRSELIARLAQAMPSIPAAQVEAALKTLLDALAESLASGQRIEIRGFGSFSLHSLPPRLARNPKTGEAVAIGQRCKLHFKPGQELRERVNHA</sequence>
<reference evidence="4 5" key="1">
    <citation type="journal article" date="2018" name="Aquat. Microb. Ecol.">
        <title>Gammaproteobacterial methanotrophs dominate.</title>
        <authorList>
            <person name="Rissanen A.J."/>
            <person name="Saarenheimo J."/>
            <person name="Tiirola M."/>
            <person name="Peura S."/>
            <person name="Aalto S.L."/>
            <person name="Karvinen A."/>
            <person name="Nykanen H."/>
        </authorList>
    </citation>
    <scope>NUCLEOTIDE SEQUENCE [LARGE SCALE GENOMIC DNA]</scope>
    <source>
        <strain evidence="4">AMbin10</strain>
    </source>
</reference>
<accession>A0A2W4SXA2</accession>
<dbReference type="Gene3D" id="4.10.520.10">
    <property type="entry name" value="IHF-like DNA-binding proteins"/>
    <property type="match status" value="1"/>
</dbReference>
<dbReference type="PANTHER" id="PTHR33175:SF5">
    <property type="entry name" value="INTEGRATION HOST FACTOR SUBUNIT BETA"/>
    <property type="match status" value="1"/>
</dbReference>
<comment type="similarity">
    <text evidence="1 3">Belongs to the bacterial histone-like protein family.</text>
</comment>
<dbReference type="GO" id="GO:0005829">
    <property type="term" value="C:cytosol"/>
    <property type="evidence" value="ECO:0007669"/>
    <property type="project" value="TreeGrafter"/>
</dbReference>
<dbReference type="AlphaFoldDB" id="A0A2W4SXA2"/>
<evidence type="ECO:0000313" key="5">
    <source>
        <dbReference type="Proteomes" id="UP000249396"/>
    </source>
</evidence>
<dbReference type="GO" id="GO:0003677">
    <property type="term" value="F:DNA binding"/>
    <property type="evidence" value="ECO:0007669"/>
    <property type="project" value="UniProtKB-KW"/>
</dbReference>
<comment type="caution">
    <text evidence="4">The sequence shown here is derived from an EMBL/GenBank/DDBJ whole genome shotgun (WGS) entry which is preliminary data.</text>
</comment>
<evidence type="ECO:0000313" key="4">
    <source>
        <dbReference type="EMBL" id="PZN75207.1"/>
    </source>
</evidence>
<dbReference type="PANTHER" id="PTHR33175">
    <property type="entry name" value="DNA-BINDING PROTEIN HU"/>
    <property type="match status" value="1"/>
</dbReference>
<name>A0A2W4SXA2_9GAMM</name>
<evidence type="ECO:0000256" key="3">
    <source>
        <dbReference type="RuleBase" id="RU003939"/>
    </source>
</evidence>